<protein>
    <recommendedName>
        <fullName evidence="3">ribonuclease H</fullName>
        <ecNumber evidence="3">3.1.26.4</ecNumber>
    </recommendedName>
</protein>
<evidence type="ECO:0000259" key="8">
    <source>
        <dbReference type="PROSITE" id="PS50879"/>
    </source>
</evidence>
<dbReference type="OrthoDB" id="245563at2759"/>
<keyword evidence="5" id="KW-0479">Metal-binding</keyword>
<evidence type="ECO:0000313" key="9">
    <source>
        <dbReference type="EMBL" id="ORY55640.1"/>
    </source>
</evidence>
<feature type="domain" description="RNase H type-1" evidence="8">
    <location>
        <begin position="1"/>
        <end position="163"/>
    </location>
</feature>
<dbReference type="PROSITE" id="PS50879">
    <property type="entry name" value="RNASE_H_1"/>
    <property type="match status" value="1"/>
</dbReference>
<dbReference type="InterPro" id="IPR002156">
    <property type="entry name" value="RNaseH_domain"/>
</dbReference>
<dbReference type="GeneID" id="63773245"/>
<keyword evidence="7" id="KW-0378">Hydrolase</keyword>
<comment type="caution">
    <text evidence="9">The sequence shown here is derived from an EMBL/GenBank/DDBJ whole genome shotgun (WGS) entry which is preliminary data.</text>
</comment>
<dbReference type="InterPro" id="IPR050092">
    <property type="entry name" value="RNase_H"/>
</dbReference>
<keyword evidence="10" id="KW-1185">Reference proteome</keyword>
<dbReference type="PANTHER" id="PTHR10642">
    <property type="entry name" value="RIBONUCLEASE H1"/>
    <property type="match status" value="1"/>
</dbReference>
<dbReference type="GO" id="GO:0003676">
    <property type="term" value="F:nucleic acid binding"/>
    <property type="evidence" value="ECO:0007669"/>
    <property type="project" value="InterPro"/>
</dbReference>
<comment type="similarity">
    <text evidence="2">Belongs to the RNase H family.</text>
</comment>
<dbReference type="InParanoid" id="A0A1Y2D8P7"/>
<dbReference type="Pfam" id="PF00075">
    <property type="entry name" value="RNase_H"/>
    <property type="match status" value="1"/>
</dbReference>
<dbReference type="GO" id="GO:0043137">
    <property type="term" value="P:DNA replication, removal of RNA primer"/>
    <property type="evidence" value="ECO:0007669"/>
    <property type="project" value="TreeGrafter"/>
</dbReference>
<evidence type="ECO:0000313" key="10">
    <source>
        <dbReference type="Proteomes" id="UP000193689"/>
    </source>
</evidence>
<evidence type="ECO:0000256" key="5">
    <source>
        <dbReference type="ARBA" id="ARBA00022723"/>
    </source>
</evidence>
<dbReference type="Proteomes" id="UP000193689">
    <property type="component" value="Unassembled WGS sequence"/>
</dbReference>
<accession>A0A1Y2D8P7</accession>
<organism evidence="9 10">
    <name type="scientific">Pseudomassariella vexata</name>
    <dbReference type="NCBI Taxonomy" id="1141098"/>
    <lineage>
        <taxon>Eukaryota</taxon>
        <taxon>Fungi</taxon>
        <taxon>Dikarya</taxon>
        <taxon>Ascomycota</taxon>
        <taxon>Pezizomycotina</taxon>
        <taxon>Sordariomycetes</taxon>
        <taxon>Xylariomycetidae</taxon>
        <taxon>Amphisphaeriales</taxon>
        <taxon>Pseudomassariaceae</taxon>
        <taxon>Pseudomassariella</taxon>
    </lineage>
</organism>
<dbReference type="InterPro" id="IPR012337">
    <property type="entry name" value="RNaseH-like_sf"/>
</dbReference>
<keyword evidence="4" id="KW-0540">Nuclease</keyword>
<dbReference type="GO" id="GO:0004523">
    <property type="term" value="F:RNA-DNA hybrid ribonuclease activity"/>
    <property type="evidence" value="ECO:0007669"/>
    <property type="project" value="UniProtKB-EC"/>
</dbReference>
<dbReference type="InterPro" id="IPR036397">
    <property type="entry name" value="RNaseH_sf"/>
</dbReference>
<reference evidence="9 10" key="1">
    <citation type="submission" date="2016-07" db="EMBL/GenBank/DDBJ databases">
        <title>Pervasive Adenine N6-methylation of Active Genes in Fungi.</title>
        <authorList>
            <consortium name="DOE Joint Genome Institute"/>
            <person name="Mondo S.J."/>
            <person name="Dannebaum R.O."/>
            <person name="Kuo R.C."/>
            <person name="Labutti K."/>
            <person name="Haridas S."/>
            <person name="Kuo A."/>
            <person name="Salamov A."/>
            <person name="Ahrendt S.R."/>
            <person name="Lipzen A."/>
            <person name="Sullivan W."/>
            <person name="Andreopoulos W.B."/>
            <person name="Clum A."/>
            <person name="Lindquist E."/>
            <person name="Daum C."/>
            <person name="Ramamoorthy G.K."/>
            <person name="Gryganskyi A."/>
            <person name="Culley D."/>
            <person name="Magnuson J.K."/>
            <person name="James T.Y."/>
            <person name="O'Malley M.A."/>
            <person name="Stajich J.E."/>
            <person name="Spatafora J.W."/>
            <person name="Visel A."/>
            <person name="Grigoriev I.V."/>
        </authorList>
    </citation>
    <scope>NUCLEOTIDE SEQUENCE [LARGE SCALE GENOMIC DNA]</scope>
    <source>
        <strain evidence="9 10">CBS 129021</strain>
    </source>
</reference>
<sequence>MVYFMVFYVDGGCLRNGYDDAIGAASAVLMTRGNTYYYKTRHLDNWDYTPTNQRAEMTAIIMALEWALQKYEGLNGYPRLAVKIHSDSRWAIGCMTEWIYRWSQNGWQNARGNYVANRDLIEEASGLDDRVRGLGTVEYIWVPRERNKNADQHCREALDKQLWDGK</sequence>
<gene>
    <name evidence="9" type="ORF">BCR38DRAFT_356625</name>
</gene>
<dbReference type="RefSeq" id="XP_040709698.1">
    <property type="nucleotide sequence ID" value="XM_040857033.1"/>
</dbReference>
<dbReference type="PANTHER" id="PTHR10642:SF26">
    <property type="entry name" value="RIBONUCLEASE H1"/>
    <property type="match status" value="1"/>
</dbReference>
<dbReference type="STRING" id="1141098.A0A1Y2D8P7"/>
<evidence type="ECO:0000256" key="2">
    <source>
        <dbReference type="ARBA" id="ARBA00005300"/>
    </source>
</evidence>
<comment type="catalytic activity">
    <reaction evidence="1">
        <text>Endonucleolytic cleavage to 5'-phosphomonoester.</text>
        <dbReference type="EC" id="3.1.26.4"/>
    </reaction>
</comment>
<proteinExistence type="inferred from homology"/>
<keyword evidence="6" id="KW-0255">Endonuclease</keyword>
<dbReference type="AlphaFoldDB" id="A0A1Y2D8P7"/>
<name>A0A1Y2D8P7_9PEZI</name>
<evidence type="ECO:0000256" key="1">
    <source>
        <dbReference type="ARBA" id="ARBA00000077"/>
    </source>
</evidence>
<evidence type="ECO:0000256" key="3">
    <source>
        <dbReference type="ARBA" id="ARBA00012180"/>
    </source>
</evidence>
<dbReference type="EMBL" id="MCFJ01000026">
    <property type="protein sequence ID" value="ORY55640.1"/>
    <property type="molecule type" value="Genomic_DNA"/>
</dbReference>
<dbReference type="EC" id="3.1.26.4" evidence="3"/>
<evidence type="ECO:0000256" key="4">
    <source>
        <dbReference type="ARBA" id="ARBA00022722"/>
    </source>
</evidence>
<evidence type="ECO:0000256" key="6">
    <source>
        <dbReference type="ARBA" id="ARBA00022759"/>
    </source>
</evidence>
<dbReference type="Gene3D" id="3.30.420.10">
    <property type="entry name" value="Ribonuclease H-like superfamily/Ribonuclease H"/>
    <property type="match status" value="1"/>
</dbReference>
<evidence type="ECO:0000256" key="7">
    <source>
        <dbReference type="ARBA" id="ARBA00022801"/>
    </source>
</evidence>
<dbReference type="SUPFAM" id="SSF53098">
    <property type="entry name" value="Ribonuclease H-like"/>
    <property type="match status" value="1"/>
</dbReference>
<dbReference type="GO" id="GO:0046872">
    <property type="term" value="F:metal ion binding"/>
    <property type="evidence" value="ECO:0007669"/>
    <property type="project" value="UniProtKB-KW"/>
</dbReference>